<evidence type="ECO:0000313" key="3">
    <source>
        <dbReference type="Proteomes" id="UP001302316"/>
    </source>
</evidence>
<dbReference type="RefSeq" id="WP_346051348.1">
    <property type="nucleotide sequence ID" value="NZ_JAYGII010000013.1"/>
</dbReference>
<feature type="chain" id="PRO_5043036269" evidence="1">
    <location>
        <begin position="20"/>
        <end position="295"/>
    </location>
</feature>
<dbReference type="Proteomes" id="UP001302316">
    <property type="component" value="Unassembled WGS sequence"/>
</dbReference>
<name>A0AAP6JFH3_9GAMM</name>
<dbReference type="Gene3D" id="3.40.50.1980">
    <property type="entry name" value="Nitrogenase molybdenum iron protein domain"/>
    <property type="match status" value="2"/>
</dbReference>
<protein>
    <submittedName>
        <fullName evidence="2">Metal ABC transporter substrate-binding protein</fullName>
    </submittedName>
</protein>
<organism evidence="2 3">
    <name type="scientific">Natronospira elongata</name>
    <dbReference type="NCBI Taxonomy" id="3110268"/>
    <lineage>
        <taxon>Bacteria</taxon>
        <taxon>Pseudomonadati</taxon>
        <taxon>Pseudomonadota</taxon>
        <taxon>Gammaproteobacteria</taxon>
        <taxon>Natronospirales</taxon>
        <taxon>Natronospiraceae</taxon>
        <taxon>Natronospira</taxon>
    </lineage>
</organism>
<comment type="caution">
    <text evidence="2">The sequence shown here is derived from an EMBL/GenBank/DDBJ whole genome shotgun (WGS) entry which is preliminary data.</text>
</comment>
<dbReference type="PANTHER" id="PTHR42953:SF2">
    <property type="entry name" value="ADHESION PROTEIN"/>
    <property type="match status" value="1"/>
</dbReference>
<accession>A0AAP6JFH3</accession>
<evidence type="ECO:0000256" key="1">
    <source>
        <dbReference type="SAM" id="SignalP"/>
    </source>
</evidence>
<dbReference type="InterPro" id="IPR050492">
    <property type="entry name" value="Bact_metal-bind_prot9"/>
</dbReference>
<proteinExistence type="predicted"/>
<keyword evidence="1" id="KW-0732">Signal</keyword>
<dbReference type="GO" id="GO:0030001">
    <property type="term" value="P:metal ion transport"/>
    <property type="evidence" value="ECO:0007669"/>
    <property type="project" value="InterPro"/>
</dbReference>
<dbReference type="PANTHER" id="PTHR42953">
    <property type="entry name" value="HIGH-AFFINITY ZINC UPTAKE SYSTEM PROTEIN ZNUA-RELATED"/>
    <property type="match status" value="1"/>
</dbReference>
<feature type="signal peptide" evidence="1">
    <location>
        <begin position="1"/>
        <end position="19"/>
    </location>
</feature>
<reference evidence="2 3" key="1">
    <citation type="submission" date="2023-12" db="EMBL/GenBank/DDBJ databases">
        <title>Whole-genome sequencing of halo(alkali)philic microorganisms from hypersaline lakes.</title>
        <authorList>
            <person name="Sorokin D.Y."/>
            <person name="Merkel A.Y."/>
            <person name="Messina E."/>
            <person name="Yakimov M."/>
        </authorList>
    </citation>
    <scope>NUCLEOTIDE SEQUENCE [LARGE SCALE GENOMIC DNA]</scope>
    <source>
        <strain evidence="2 3">AB-CW1</strain>
    </source>
</reference>
<dbReference type="EMBL" id="JAYGII010000013">
    <property type="protein sequence ID" value="MEA5445671.1"/>
    <property type="molecule type" value="Genomic_DNA"/>
</dbReference>
<keyword evidence="3" id="KW-1185">Reference proteome</keyword>
<dbReference type="SUPFAM" id="SSF53807">
    <property type="entry name" value="Helical backbone' metal receptor"/>
    <property type="match status" value="1"/>
</dbReference>
<dbReference type="GO" id="GO:0046872">
    <property type="term" value="F:metal ion binding"/>
    <property type="evidence" value="ECO:0007669"/>
    <property type="project" value="InterPro"/>
</dbReference>
<sequence>MKRVIIGMLLMLAAVAASAEVRVAATVPNMGMLARVIGGDAVDVTVMAPADRDAHYLEARPSMMAALRRADVVVAVGAELEVGWLPAALQGANNPRVQVGRTGYFEGAAHIELIEAGAAADRAGGDVHPAGNPHFYMDPQRMAEVGFALAERLGRLDSDNAERFLENAERFAAMADERVAAWLERAEDVPGAVLYHKDANYLMRLIDAPILGYLEPLPGIPPTARHLRGLVRDLDGRDGITLYTDFQPSRGADFLERELGWPSRQLPNQVSTTADDAEEYFEMIDRWVEALASVR</sequence>
<dbReference type="Pfam" id="PF01297">
    <property type="entry name" value="ZnuA"/>
    <property type="match status" value="1"/>
</dbReference>
<evidence type="ECO:0000313" key="2">
    <source>
        <dbReference type="EMBL" id="MEA5445671.1"/>
    </source>
</evidence>
<gene>
    <name evidence="2" type="ORF">VCB98_07560</name>
</gene>
<dbReference type="InterPro" id="IPR006127">
    <property type="entry name" value="ZnuA-like"/>
</dbReference>
<dbReference type="AlphaFoldDB" id="A0AAP6JFH3"/>